<feature type="transmembrane region" description="Helical" evidence="6">
    <location>
        <begin position="388"/>
        <end position="405"/>
    </location>
</feature>
<evidence type="ECO:0008006" key="9">
    <source>
        <dbReference type="Google" id="ProtNLM"/>
    </source>
</evidence>
<evidence type="ECO:0000256" key="2">
    <source>
        <dbReference type="ARBA" id="ARBA00022475"/>
    </source>
</evidence>
<accession>A0A101XQG9</accession>
<feature type="transmembrane region" description="Helical" evidence="6">
    <location>
        <begin position="258"/>
        <end position="280"/>
    </location>
</feature>
<evidence type="ECO:0000256" key="1">
    <source>
        <dbReference type="ARBA" id="ARBA00004651"/>
    </source>
</evidence>
<dbReference type="PANTHER" id="PTHR23513">
    <property type="entry name" value="INTEGRAL MEMBRANE EFFLUX PROTEIN-RELATED"/>
    <property type="match status" value="1"/>
</dbReference>
<dbReference type="Proteomes" id="UP000053557">
    <property type="component" value="Unassembled WGS sequence"/>
</dbReference>
<gene>
    <name evidence="7" type="ORF">ATW55_04260</name>
</gene>
<feature type="transmembrane region" description="Helical" evidence="6">
    <location>
        <begin position="360"/>
        <end position="382"/>
    </location>
</feature>
<feature type="transmembrane region" description="Helical" evidence="6">
    <location>
        <begin position="287"/>
        <end position="311"/>
    </location>
</feature>
<dbReference type="GO" id="GO:0022857">
    <property type="term" value="F:transmembrane transporter activity"/>
    <property type="evidence" value="ECO:0007669"/>
    <property type="project" value="InterPro"/>
</dbReference>
<feature type="transmembrane region" description="Helical" evidence="6">
    <location>
        <begin position="230"/>
        <end position="252"/>
    </location>
</feature>
<dbReference type="OrthoDB" id="2276409at2"/>
<feature type="transmembrane region" description="Helical" evidence="6">
    <location>
        <begin position="105"/>
        <end position="129"/>
    </location>
</feature>
<feature type="transmembrane region" description="Helical" evidence="6">
    <location>
        <begin position="317"/>
        <end position="339"/>
    </location>
</feature>
<reference evidence="7 8" key="1">
    <citation type="submission" date="2015-12" db="EMBL/GenBank/DDBJ databases">
        <title>Draft genome sequence of Acidibacillus ferrooxidans ITV001, isolated from a chalcopyrite acid mine drainage site in Brazil.</title>
        <authorList>
            <person name="Dall'Agnol H."/>
            <person name="Nancucheo I."/>
            <person name="Johnson B."/>
            <person name="Oliveira R."/>
            <person name="Leite L."/>
            <person name="Pylro V."/>
            <person name="Nunes G.L."/>
            <person name="Tzotzos G."/>
            <person name="Fernandes G.R."/>
            <person name="Dutra J."/>
            <person name="Orellana S.C."/>
            <person name="Oliveira G."/>
        </authorList>
    </citation>
    <scope>NUCLEOTIDE SEQUENCE [LARGE SCALE GENOMIC DNA]</scope>
    <source>
        <strain evidence="8">ITV01</strain>
    </source>
</reference>
<dbReference type="PANTHER" id="PTHR23513:SF6">
    <property type="entry name" value="MAJOR FACILITATOR SUPERFAMILY ASSOCIATED DOMAIN-CONTAINING PROTEIN"/>
    <property type="match status" value="1"/>
</dbReference>
<evidence type="ECO:0000256" key="3">
    <source>
        <dbReference type="ARBA" id="ARBA00022692"/>
    </source>
</evidence>
<evidence type="ECO:0000256" key="6">
    <source>
        <dbReference type="SAM" id="Phobius"/>
    </source>
</evidence>
<comment type="subcellular location">
    <subcellularLocation>
        <location evidence="1">Cell membrane</location>
        <topology evidence="1">Multi-pass membrane protein</topology>
    </subcellularLocation>
</comment>
<feature type="transmembrane region" description="Helical" evidence="6">
    <location>
        <begin position="12"/>
        <end position="40"/>
    </location>
</feature>
<evidence type="ECO:0000256" key="5">
    <source>
        <dbReference type="ARBA" id="ARBA00023136"/>
    </source>
</evidence>
<organism evidence="7 8">
    <name type="scientific">Ferroacidibacillus organovorans</name>
    <dbReference type="NCBI Taxonomy" id="1765683"/>
    <lineage>
        <taxon>Bacteria</taxon>
        <taxon>Bacillati</taxon>
        <taxon>Bacillota</taxon>
        <taxon>Bacilli</taxon>
        <taxon>Bacillales</taxon>
        <taxon>Alicyclobacillaceae</taxon>
        <taxon>Ferroacidibacillus</taxon>
    </lineage>
</organism>
<dbReference type="RefSeq" id="WP_067716546.1">
    <property type="nucleotide sequence ID" value="NZ_LPVJ01000042.1"/>
</dbReference>
<dbReference type="Gene3D" id="1.20.1250.20">
    <property type="entry name" value="MFS general substrate transporter like domains"/>
    <property type="match status" value="1"/>
</dbReference>
<keyword evidence="2" id="KW-1003">Cell membrane</keyword>
<evidence type="ECO:0000313" key="7">
    <source>
        <dbReference type="EMBL" id="KUO95667.1"/>
    </source>
</evidence>
<dbReference type="CDD" id="cd06173">
    <property type="entry name" value="MFS_MefA_like"/>
    <property type="match status" value="1"/>
</dbReference>
<dbReference type="Pfam" id="PF07690">
    <property type="entry name" value="MFS_1"/>
    <property type="match status" value="1"/>
</dbReference>
<proteinExistence type="predicted"/>
<protein>
    <recommendedName>
        <fullName evidence="9">Major facilitator superfamily (MFS) profile domain-containing protein</fullName>
    </recommendedName>
</protein>
<dbReference type="InterPro" id="IPR036259">
    <property type="entry name" value="MFS_trans_sf"/>
</dbReference>
<evidence type="ECO:0000313" key="8">
    <source>
        <dbReference type="Proteomes" id="UP000053557"/>
    </source>
</evidence>
<dbReference type="InterPro" id="IPR011701">
    <property type="entry name" value="MFS"/>
</dbReference>
<sequence>MSNFLIFKNDNLIKLLFATLISQIGTQISFIALPLIAVTILHSSAFQVSVLNALDFLPFALFSLPIGAWVDKCNRRPIVMVSDLFRAMILLSVPVTVHYDMRSIWLLYIVVFAVASFTVSFDVASEALLPTIIQKDELQSGNAALELSQSAAKIVGPSIAGGLISILSAPFAVIFDCISFICSAVIFLSLQVKEIRTRWTENVNTSKPSVLSEIREGMYFVLHHEFLKHFAVFSGLSNLGWSLIEGILMVYAVRILHFGPGMIGIIFTISNIGLIAAASLSIFVRKLLPLGTTVIVSTMLQGAGIVFVSIASWYAPLISLTLGLLLRSYGVVSYGINAAHIRQNITPDAMRGRVSATMRFISWSTIPIGSMMGGLLATEIGVPQAMEIGAVLSVFAVIWITVSPIRSIHIK</sequence>
<keyword evidence="8" id="KW-1185">Reference proteome</keyword>
<feature type="transmembrane region" description="Helical" evidence="6">
    <location>
        <begin position="173"/>
        <end position="190"/>
    </location>
</feature>
<dbReference type="GO" id="GO:0005886">
    <property type="term" value="C:plasma membrane"/>
    <property type="evidence" value="ECO:0007669"/>
    <property type="project" value="UniProtKB-SubCell"/>
</dbReference>
<name>A0A101XQG9_9BACL</name>
<feature type="transmembrane region" description="Helical" evidence="6">
    <location>
        <begin position="46"/>
        <end position="66"/>
    </location>
</feature>
<keyword evidence="3 6" id="KW-0812">Transmembrane</keyword>
<dbReference type="SUPFAM" id="SSF103473">
    <property type="entry name" value="MFS general substrate transporter"/>
    <property type="match status" value="1"/>
</dbReference>
<evidence type="ECO:0000256" key="4">
    <source>
        <dbReference type="ARBA" id="ARBA00022989"/>
    </source>
</evidence>
<comment type="caution">
    <text evidence="7">The sequence shown here is derived from an EMBL/GenBank/DDBJ whole genome shotgun (WGS) entry which is preliminary data.</text>
</comment>
<dbReference type="EMBL" id="LPVJ01000042">
    <property type="protein sequence ID" value="KUO95667.1"/>
    <property type="molecule type" value="Genomic_DNA"/>
</dbReference>
<dbReference type="AlphaFoldDB" id="A0A101XQG9"/>
<keyword evidence="5 6" id="KW-0472">Membrane</keyword>
<keyword evidence="4 6" id="KW-1133">Transmembrane helix</keyword>